<evidence type="ECO:0000256" key="1">
    <source>
        <dbReference type="ARBA" id="ARBA00009981"/>
    </source>
</evidence>
<comment type="similarity">
    <text evidence="1">Belongs to the phD/YefM antitoxin family.</text>
</comment>
<sequence length="88" mass="9921">MATVSLQKAQAELGELLIRAEAGEEIVIERGDLPAVRLIVTERTDEVVRRAGALAHRLRDLPDDLFLTPMDEDELQAWEGKYSNDFDK</sequence>
<dbReference type="SUPFAM" id="SSF143120">
    <property type="entry name" value="YefM-like"/>
    <property type="match status" value="1"/>
</dbReference>
<organism evidence="2 3">
    <name type="scientific">Plantimonas leprariae</name>
    <dbReference type="NCBI Taxonomy" id="2615207"/>
    <lineage>
        <taxon>Bacteria</taxon>
        <taxon>Pseudomonadati</taxon>
        <taxon>Pseudomonadota</taxon>
        <taxon>Alphaproteobacteria</taxon>
        <taxon>Hyphomicrobiales</taxon>
        <taxon>Aurantimonadaceae</taxon>
        <taxon>Plantimonas</taxon>
    </lineage>
</organism>
<dbReference type="InterPro" id="IPR036165">
    <property type="entry name" value="YefM-like_sf"/>
</dbReference>
<protein>
    <submittedName>
        <fullName evidence="2">Prevent-host-death protein</fullName>
    </submittedName>
</protein>
<name>A0A7V7PL29_9HYPH</name>
<dbReference type="Proteomes" id="UP000432089">
    <property type="component" value="Unassembled WGS sequence"/>
</dbReference>
<evidence type="ECO:0000313" key="3">
    <source>
        <dbReference type="Proteomes" id="UP000432089"/>
    </source>
</evidence>
<dbReference type="Gene3D" id="3.40.1620.10">
    <property type="entry name" value="YefM-like domain"/>
    <property type="match status" value="1"/>
</dbReference>
<dbReference type="EMBL" id="VZDO01000021">
    <property type="protein sequence ID" value="KAB0676689.1"/>
    <property type="molecule type" value="Genomic_DNA"/>
</dbReference>
<dbReference type="RefSeq" id="WP_150973059.1">
    <property type="nucleotide sequence ID" value="NZ_VZDO01000021.1"/>
</dbReference>
<keyword evidence="3" id="KW-1185">Reference proteome</keyword>
<reference evidence="2 3" key="1">
    <citation type="submission" date="2019-09" db="EMBL/GenBank/DDBJ databases">
        <title>YIM 132180 draft genome.</title>
        <authorList>
            <person name="Zhang K."/>
        </authorList>
    </citation>
    <scope>NUCLEOTIDE SEQUENCE [LARGE SCALE GENOMIC DNA]</scope>
    <source>
        <strain evidence="2 3">YIM 132180</strain>
    </source>
</reference>
<accession>A0A7V7PL29</accession>
<evidence type="ECO:0000313" key="2">
    <source>
        <dbReference type="EMBL" id="KAB0676689.1"/>
    </source>
</evidence>
<gene>
    <name evidence="2" type="ORF">F6X38_20515</name>
</gene>
<dbReference type="AlphaFoldDB" id="A0A7V7PL29"/>
<comment type="caution">
    <text evidence="2">The sequence shown here is derived from an EMBL/GenBank/DDBJ whole genome shotgun (WGS) entry which is preliminary data.</text>
</comment>
<proteinExistence type="inferred from homology"/>